<accession>A0A550C575</accession>
<comment type="caution">
    <text evidence="5">The sequence shown here is derived from an EMBL/GenBank/DDBJ whole genome shotgun (WGS) entry which is preliminary data.</text>
</comment>
<dbReference type="GO" id="GO:0016020">
    <property type="term" value="C:membrane"/>
    <property type="evidence" value="ECO:0007669"/>
    <property type="project" value="UniProtKB-SubCell"/>
</dbReference>
<feature type="transmembrane region" description="Helical" evidence="4">
    <location>
        <begin position="93"/>
        <end position="113"/>
    </location>
</feature>
<evidence type="ECO:0000256" key="3">
    <source>
        <dbReference type="SAM" id="MobiDB-lite"/>
    </source>
</evidence>
<feature type="transmembrane region" description="Helical" evidence="4">
    <location>
        <begin position="148"/>
        <end position="170"/>
    </location>
</feature>
<keyword evidence="6" id="KW-1185">Reference proteome</keyword>
<feature type="region of interest" description="Disordered" evidence="3">
    <location>
        <begin position="1"/>
        <end position="46"/>
    </location>
</feature>
<feature type="transmembrane region" description="Helical" evidence="4">
    <location>
        <begin position="239"/>
        <end position="257"/>
    </location>
</feature>
<evidence type="ECO:0000256" key="4">
    <source>
        <dbReference type="SAM" id="Phobius"/>
    </source>
</evidence>
<feature type="transmembrane region" description="Helical" evidence="4">
    <location>
        <begin position="182"/>
        <end position="202"/>
    </location>
</feature>
<feature type="transmembrane region" description="Helical" evidence="4">
    <location>
        <begin position="214"/>
        <end position="232"/>
    </location>
</feature>
<dbReference type="OrthoDB" id="6509908at2759"/>
<name>A0A550C575_9AGAR</name>
<feature type="compositionally biased region" description="Polar residues" evidence="3">
    <location>
        <begin position="1"/>
        <end position="13"/>
    </location>
</feature>
<keyword evidence="4" id="KW-0472">Membrane</keyword>
<dbReference type="Pfam" id="PF07690">
    <property type="entry name" value="MFS_1"/>
    <property type="match status" value="1"/>
</dbReference>
<feature type="transmembrane region" description="Helical" evidence="4">
    <location>
        <begin position="125"/>
        <end position="142"/>
    </location>
</feature>
<dbReference type="InterPro" id="IPR036259">
    <property type="entry name" value="MFS_trans_sf"/>
</dbReference>
<dbReference type="SUPFAM" id="SSF103473">
    <property type="entry name" value="MFS general substrate transporter"/>
    <property type="match status" value="1"/>
</dbReference>
<proteinExistence type="inferred from homology"/>
<feature type="transmembrane region" description="Helical" evidence="4">
    <location>
        <begin position="319"/>
        <end position="342"/>
    </location>
</feature>
<dbReference type="EMBL" id="VDMD01000025">
    <property type="protein sequence ID" value="TRM59856.1"/>
    <property type="molecule type" value="Genomic_DNA"/>
</dbReference>
<keyword evidence="4" id="KW-1133">Transmembrane helix</keyword>
<sequence>MAASVQSPPSSQDQTRDHDGTTLRGGFPVEVDEKAPEPQAPLASVDDFPDGGMRAWTIVAGTMCGSFSTFGYVNSWGAFQSYYEQNILQDTSASSIAWIGSLQYALIFIPGLLTGRLFDIGYLKGPLLAASALLIVATFLVAQCTEYWHFLLCQGLATGMACGVIFGPMMGILGHWFKRKRGLALGLNAIGSSVGGTIFPIVTRRLISTVGFQWTMRILGFILLATLAVPNIAFKSAPFAIYVLSGIITFLGLYTVLTYIDDFSFYLVSIANASSAFGRLGAGLWWISSVSAVNIVAPMMVICAGMTYAWPFAQSKGSLIAVAVLYGMPSGAYISGFVVPLYEMGEMADIGRRVGMAMTLAACGAVAGPPISGAIYGATGGYKAVGYYAGSTILLSVSMMLIVRYLMLGRLWGKF</sequence>
<protein>
    <submittedName>
        <fullName evidence="5">Major facilitator superfamily domain-containing protein</fullName>
    </submittedName>
</protein>
<dbReference type="InterPro" id="IPR050327">
    <property type="entry name" value="Proton-linked_MCT"/>
</dbReference>
<feature type="transmembrane region" description="Helical" evidence="4">
    <location>
        <begin position="55"/>
        <end position="73"/>
    </location>
</feature>
<evidence type="ECO:0000313" key="6">
    <source>
        <dbReference type="Proteomes" id="UP000320762"/>
    </source>
</evidence>
<dbReference type="Gene3D" id="1.20.1250.20">
    <property type="entry name" value="MFS general substrate transporter like domains"/>
    <property type="match status" value="1"/>
</dbReference>
<evidence type="ECO:0000256" key="1">
    <source>
        <dbReference type="ARBA" id="ARBA00004141"/>
    </source>
</evidence>
<feature type="transmembrane region" description="Helical" evidence="4">
    <location>
        <begin position="385"/>
        <end position="407"/>
    </location>
</feature>
<reference evidence="5 6" key="1">
    <citation type="journal article" date="2019" name="New Phytol.">
        <title>Comparative genomics reveals unique wood-decay strategies and fruiting body development in the Schizophyllaceae.</title>
        <authorList>
            <person name="Almasi E."/>
            <person name="Sahu N."/>
            <person name="Krizsan K."/>
            <person name="Balint B."/>
            <person name="Kovacs G.M."/>
            <person name="Kiss B."/>
            <person name="Cseklye J."/>
            <person name="Drula E."/>
            <person name="Henrissat B."/>
            <person name="Nagy I."/>
            <person name="Chovatia M."/>
            <person name="Adam C."/>
            <person name="LaButti K."/>
            <person name="Lipzen A."/>
            <person name="Riley R."/>
            <person name="Grigoriev I.V."/>
            <person name="Nagy L.G."/>
        </authorList>
    </citation>
    <scope>NUCLEOTIDE SEQUENCE [LARGE SCALE GENOMIC DNA]</scope>
    <source>
        <strain evidence="5 6">NL-1724</strain>
    </source>
</reference>
<evidence type="ECO:0000313" key="5">
    <source>
        <dbReference type="EMBL" id="TRM59856.1"/>
    </source>
</evidence>
<feature type="transmembrane region" description="Helical" evidence="4">
    <location>
        <begin position="263"/>
        <end position="286"/>
    </location>
</feature>
<gene>
    <name evidence="5" type="ORF">BD626DRAFT_559394</name>
</gene>
<keyword evidence="4" id="KW-0812">Transmembrane</keyword>
<dbReference type="Proteomes" id="UP000320762">
    <property type="component" value="Unassembled WGS sequence"/>
</dbReference>
<feature type="transmembrane region" description="Helical" evidence="4">
    <location>
        <begin position="293"/>
        <end position="313"/>
    </location>
</feature>
<comment type="subcellular location">
    <subcellularLocation>
        <location evidence="1">Membrane</location>
        <topology evidence="1">Multi-pass membrane protein</topology>
    </subcellularLocation>
</comment>
<dbReference type="PANTHER" id="PTHR11360">
    <property type="entry name" value="MONOCARBOXYLATE TRANSPORTER"/>
    <property type="match status" value="1"/>
</dbReference>
<comment type="similarity">
    <text evidence="2">Belongs to the major facilitator superfamily. Monocarboxylate porter (TC 2.A.1.13) family.</text>
</comment>
<dbReference type="AlphaFoldDB" id="A0A550C575"/>
<dbReference type="PANTHER" id="PTHR11360:SF234">
    <property type="entry name" value="MFS-TYPE TRANSPORTER DBAD-RELATED"/>
    <property type="match status" value="1"/>
</dbReference>
<feature type="transmembrane region" description="Helical" evidence="4">
    <location>
        <begin position="354"/>
        <end position="379"/>
    </location>
</feature>
<dbReference type="InterPro" id="IPR011701">
    <property type="entry name" value="MFS"/>
</dbReference>
<evidence type="ECO:0000256" key="2">
    <source>
        <dbReference type="ARBA" id="ARBA00006727"/>
    </source>
</evidence>
<dbReference type="GO" id="GO:0022857">
    <property type="term" value="F:transmembrane transporter activity"/>
    <property type="evidence" value="ECO:0007669"/>
    <property type="project" value="InterPro"/>
</dbReference>
<organism evidence="5 6">
    <name type="scientific">Schizophyllum amplum</name>
    <dbReference type="NCBI Taxonomy" id="97359"/>
    <lineage>
        <taxon>Eukaryota</taxon>
        <taxon>Fungi</taxon>
        <taxon>Dikarya</taxon>
        <taxon>Basidiomycota</taxon>
        <taxon>Agaricomycotina</taxon>
        <taxon>Agaricomycetes</taxon>
        <taxon>Agaricomycetidae</taxon>
        <taxon>Agaricales</taxon>
        <taxon>Schizophyllaceae</taxon>
        <taxon>Schizophyllum</taxon>
    </lineage>
</organism>